<protein>
    <submittedName>
        <fullName evidence="1">Uncharacterized protein</fullName>
    </submittedName>
</protein>
<dbReference type="EMBL" id="MLJW01000052">
    <property type="protein sequence ID" value="OIR05184.1"/>
    <property type="molecule type" value="Genomic_DNA"/>
</dbReference>
<comment type="caution">
    <text evidence="1">The sequence shown here is derived from an EMBL/GenBank/DDBJ whole genome shotgun (WGS) entry which is preliminary data.</text>
</comment>
<gene>
    <name evidence="1" type="ORF">GALL_127420</name>
</gene>
<name>A0A1J5SMD6_9ZZZZ</name>
<proteinExistence type="predicted"/>
<accession>A0A1J5SMD6</accession>
<evidence type="ECO:0000313" key="1">
    <source>
        <dbReference type="EMBL" id="OIR05184.1"/>
    </source>
</evidence>
<organism evidence="1">
    <name type="scientific">mine drainage metagenome</name>
    <dbReference type="NCBI Taxonomy" id="410659"/>
    <lineage>
        <taxon>unclassified sequences</taxon>
        <taxon>metagenomes</taxon>
        <taxon>ecological metagenomes</taxon>
    </lineage>
</organism>
<sequence>MLRPRRAGGGTCLPAALEEVGVSRSEVDGVHRSHFLSLKSNFTWGGVWAVGAAAK</sequence>
<reference evidence="1" key="1">
    <citation type="submission" date="2016-10" db="EMBL/GenBank/DDBJ databases">
        <title>Sequence of Gallionella enrichment culture.</title>
        <authorList>
            <person name="Poehlein A."/>
            <person name="Muehling M."/>
            <person name="Daniel R."/>
        </authorList>
    </citation>
    <scope>NUCLEOTIDE SEQUENCE</scope>
</reference>
<dbReference type="AlphaFoldDB" id="A0A1J5SMD6"/>